<evidence type="ECO:0000256" key="1">
    <source>
        <dbReference type="SAM" id="Phobius"/>
    </source>
</evidence>
<accession>A0A5E6XA36</accession>
<dbReference type="InterPro" id="IPR007690">
    <property type="entry name" value="T2SS_GspM"/>
</dbReference>
<evidence type="ECO:0008006" key="4">
    <source>
        <dbReference type="Google" id="ProtNLM"/>
    </source>
</evidence>
<proteinExistence type="predicted"/>
<gene>
    <name evidence="2" type="ORF">PS662_05296</name>
</gene>
<feature type="transmembrane region" description="Helical" evidence="1">
    <location>
        <begin position="15"/>
        <end position="33"/>
    </location>
</feature>
<dbReference type="Proteomes" id="UP000326953">
    <property type="component" value="Unassembled WGS sequence"/>
</dbReference>
<keyword evidence="1" id="KW-0472">Membrane</keyword>
<sequence>MIAQWQRLSIRERRLLLGMGALVLAVVAFSLIWQPTRQRLETVERRYQQQLSLVAELQRAQPRSAVLIATDQPLSLRLSESAAAAGLELHQMEADNDLLRLTISGDARRLLQWLDNAERDGAAMHSLTLEKRDAVLEARVVLR</sequence>
<dbReference type="GO" id="GO:0015627">
    <property type="term" value="C:type II protein secretion system complex"/>
    <property type="evidence" value="ECO:0007669"/>
    <property type="project" value="InterPro"/>
</dbReference>
<protein>
    <recommendedName>
        <fullName evidence="4">Type II secretory protein PulM</fullName>
    </recommendedName>
</protein>
<keyword evidence="1" id="KW-1133">Transmembrane helix</keyword>
<reference evidence="2 3" key="1">
    <citation type="submission" date="2019-09" db="EMBL/GenBank/DDBJ databases">
        <authorList>
            <person name="Chandra G."/>
            <person name="Truman W A."/>
        </authorList>
    </citation>
    <scope>NUCLEOTIDE SEQUENCE [LARGE SCALE GENOMIC DNA]</scope>
    <source>
        <strain evidence="2">PS662</strain>
    </source>
</reference>
<evidence type="ECO:0000313" key="3">
    <source>
        <dbReference type="Proteomes" id="UP000326953"/>
    </source>
</evidence>
<dbReference type="OrthoDB" id="7029255at2"/>
<name>A0A5E6XA36_PSEFL</name>
<dbReference type="GO" id="GO:0015628">
    <property type="term" value="P:protein secretion by the type II secretion system"/>
    <property type="evidence" value="ECO:0007669"/>
    <property type="project" value="InterPro"/>
</dbReference>
<dbReference type="Pfam" id="PF04612">
    <property type="entry name" value="T2SSM"/>
    <property type="match status" value="1"/>
</dbReference>
<evidence type="ECO:0000313" key="2">
    <source>
        <dbReference type="EMBL" id="VVN38218.1"/>
    </source>
</evidence>
<dbReference type="EMBL" id="CABVHK010000022">
    <property type="protein sequence ID" value="VVN38218.1"/>
    <property type="molecule type" value="Genomic_DNA"/>
</dbReference>
<keyword evidence="1" id="KW-0812">Transmembrane</keyword>
<dbReference type="AlphaFoldDB" id="A0A5E6XA36"/>
<dbReference type="RefSeq" id="WP_150713549.1">
    <property type="nucleotide sequence ID" value="NZ_CABVHK010000022.1"/>
</dbReference>
<organism evidence="2 3">
    <name type="scientific">Pseudomonas fluorescens</name>
    <dbReference type="NCBI Taxonomy" id="294"/>
    <lineage>
        <taxon>Bacteria</taxon>
        <taxon>Pseudomonadati</taxon>
        <taxon>Pseudomonadota</taxon>
        <taxon>Gammaproteobacteria</taxon>
        <taxon>Pseudomonadales</taxon>
        <taxon>Pseudomonadaceae</taxon>
        <taxon>Pseudomonas</taxon>
    </lineage>
</organism>